<dbReference type="EMBL" id="DF236992">
    <property type="protein sequence ID" value="GAQ79964.1"/>
    <property type="molecule type" value="Genomic_DNA"/>
</dbReference>
<feature type="region of interest" description="Disordered" evidence="1">
    <location>
        <begin position="468"/>
        <end position="500"/>
    </location>
</feature>
<feature type="compositionally biased region" description="Basic residues" evidence="1">
    <location>
        <begin position="348"/>
        <end position="357"/>
    </location>
</feature>
<keyword evidence="3" id="KW-1185">Reference proteome</keyword>
<protein>
    <submittedName>
        <fullName evidence="2">Uncharacterized protein</fullName>
    </submittedName>
</protein>
<organism evidence="2 3">
    <name type="scientific">Klebsormidium nitens</name>
    <name type="common">Green alga</name>
    <name type="synonym">Ulothrix nitens</name>
    <dbReference type="NCBI Taxonomy" id="105231"/>
    <lineage>
        <taxon>Eukaryota</taxon>
        <taxon>Viridiplantae</taxon>
        <taxon>Streptophyta</taxon>
        <taxon>Klebsormidiophyceae</taxon>
        <taxon>Klebsormidiales</taxon>
        <taxon>Klebsormidiaceae</taxon>
        <taxon>Klebsormidium</taxon>
    </lineage>
</organism>
<gene>
    <name evidence="2" type="ORF">KFL_000430060</name>
</gene>
<evidence type="ECO:0000256" key="1">
    <source>
        <dbReference type="SAM" id="MobiDB-lite"/>
    </source>
</evidence>
<feature type="compositionally biased region" description="Gly residues" evidence="1">
    <location>
        <begin position="360"/>
        <end position="372"/>
    </location>
</feature>
<feature type="compositionally biased region" description="Basic and acidic residues" evidence="1">
    <location>
        <begin position="311"/>
        <end position="321"/>
    </location>
</feature>
<accession>A0A1Y1HMW6</accession>
<proteinExistence type="predicted"/>
<name>A0A1Y1HMW6_KLENI</name>
<evidence type="ECO:0000313" key="2">
    <source>
        <dbReference type="EMBL" id="GAQ79964.1"/>
    </source>
</evidence>
<dbReference type="AlphaFoldDB" id="A0A1Y1HMW6"/>
<feature type="region of interest" description="Disordered" evidence="1">
    <location>
        <begin position="296"/>
        <end position="376"/>
    </location>
</feature>
<feature type="region of interest" description="Disordered" evidence="1">
    <location>
        <begin position="1"/>
        <end position="183"/>
    </location>
</feature>
<reference evidence="2 3" key="1">
    <citation type="journal article" date="2014" name="Nat. Commun.">
        <title>Klebsormidium flaccidum genome reveals primary factors for plant terrestrial adaptation.</title>
        <authorList>
            <person name="Hori K."/>
            <person name="Maruyama F."/>
            <person name="Fujisawa T."/>
            <person name="Togashi T."/>
            <person name="Yamamoto N."/>
            <person name="Seo M."/>
            <person name="Sato S."/>
            <person name="Yamada T."/>
            <person name="Mori H."/>
            <person name="Tajima N."/>
            <person name="Moriyama T."/>
            <person name="Ikeuchi M."/>
            <person name="Watanabe M."/>
            <person name="Wada H."/>
            <person name="Kobayashi K."/>
            <person name="Saito M."/>
            <person name="Masuda T."/>
            <person name="Sasaki-Sekimoto Y."/>
            <person name="Mashiguchi K."/>
            <person name="Awai K."/>
            <person name="Shimojima M."/>
            <person name="Masuda S."/>
            <person name="Iwai M."/>
            <person name="Nobusawa T."/>
            <person name="Narise T."/>
            <person name="Kondo S."/>
            <person name="Saito H."/>
            <person name="Sato R."/>
            <person name="Murakawa M."/>
            <person name="Ihara Y."/>
            <person name="Oshima-Yamada Y."/>
            <person name="Ohtaka K."/>
            <person name="Satoh M."/>
            <person name="Sonobe K."/>
            <person name="Ishii M."/>
            <person name="Ohtani R."/>
            <person name="Kanamori-Sato M."/>
            <person name="Honoki R."/>
            <person name="Miyazaki D."/>
            <person name="Mochizuki H."/>
            <person name="Umetsu J."/>
            <person name="Higashi K."/>
            <person name="Shibata D."/>
            <person name="Kamiya Y."/>
            <person name="Sato N."/>
            <person name="Nakamura Y."/>
            <person name="Tabata S."/>
            <person name="Ida S."/>
            <person name="Kurokawa K."/>
            <person name="Ohta H."/>
        </authorList>
    </citation>
    <scope>NUCLEOTIDE SEQUENCE [LARGE SCALE GENOMIC DNA]</scope>
    <source>
        <strain evidence="2 3">NIES-2285</strain>
    </source>
</reference>
<evidence type="ECO:0000313" key="3">
    <source>
        <dbReference type="Proteomes" id="UP000054558"/>
    </source>
</evidence>
<sequence>MATGTARETSPTTSPAAEFAPGTSPCLTPKSEPQAAPGIMSPALSRPLFPDTPPTSDERRSQGPNPAQGFQAAQNSTHQSKPEEEFAVNSAIPEHDQPNLALEVGAESAQNAAQDSARIADVKPGSDPFPDIDPGTSRLDSKLDPHSNPDSSSNGGTSPITLNPARDPSPNPALNPDQKPAASCALPPVEQLLEDLVSDPPKWSALNWAVNNDRGLLYAMEEAVKARGAAALRARLERERARLDADAVWAMNQPLLSLVHFIVTGENDVHRKTVRVKELKRIICAKMALGAPTKGALETRVRGETPVPRQQKKEAKKEGKPERRKKRKGMEDGGMEALATAAETHTQGIKRVRKPAKRSGGTGRAEGDGNGSDGKTLHQLVAERQNRKRDGKFSAGIRPEEAAWVLAEAANQRNKSEGLGSPRGRKGKCANAPRNAARAQGPVHIGGDGEQEAIEALVYSLRARANKRGRRHVSDADDREGLESESAGQGTEMAGEKGGCKGVKEAKERCMWAIMDLLDVLPPELDLNAVEVFKELGATKAFDDSLGYLASKARARARKEWDALKRAAEDARATELEAIAKRRAVGERLGIEVAAALHAKDMKEHNAVYSAFQVRLIDLRREMERHVARLEMREGVAKRAWLAYNNVTTSQAGAIPQPLTLPPGQDR</sequence>
<feature type="compositionally biased region" description="Polar residues" evidence="1">
    <location>
        <begin position="1"/>
        <end position="15"/>
    </location>
</feature>
<dbReference type="Proteomes" id="UP000054558">
    <property type="component" value="Unassembled WGS sequence"/>
</dbReference>
<feature type="compositionally biased region" description="Basic and acidic residues" evidence="1">
    <location>
        <begin position="472"/>
        <end position="482"/>
    </location>
</feature>
<feature type="compositionally biased region" description="Polar residues" evidence="1">
    <location>
        <begin position="148"/>
        <end position="161"/>
    </location>
</feature>